<sequence>MYARPPNKKNKDPIVKAIHFDVYGVIRNIDISLPLYELAQQIGFFPENVR</sequence>
<keyword evidence="1" id="KW-1185">Reference proteome</keyword>
<evidence type="ECO:0000313" key="2">
    <source>
        <dbReference type="WBParaSite" id="nRc.2.0.1.t48114-RA"/>
    </source>
</evidence>
<dbReference type="Proteomes" id="UP000887565">
    <property type="component" value="Unplaced"/>
</dbReference>
<name>A0A915LAK5_ROMCU</name>
<proteinExistence type="predicted"/>
<organism evidence="1 2">
    <name type="scientific">Romanomermis culicivorax</name>
    <name type="common">Nematode worm</name>
    <dbReference type="NCBI Taxonomy" id="13658"/>
    <lineage>
        <taxon>Eukaryota</taxon>
        <taxon>Metazoa</taxon>
        <taxon>Ecdysozoa</taxon>
        <taxon>Nematoda</taxon>
        <taxon>Enoplea</taxon>
        <taxon>Dorylaimia</taxon>
        <taxon>Mermithida</taxon>
        <taxon>Mermithoidea</taxon>
        <taxon>Mermithidae</taxon>
        <taxon>Romanomermis</taxon>
    </lineage>
</organism>
<evidence type="ECO:0000313" key="1">
    <source>
        <dbReference type="Proteomes" id="UP000887565"/>
    </source>
</evidence>
<dbReference type="WBParaSite" id="nRc.2.0.1.t48114-RA">
    <property type="protein sequence ID" value="nRc.2.0.1.t48114-RA"/>
    <property type="gene ID" value="nRc.2.0.1.g48114"/>
</dbReference>
<protein>
    <submittedName>
        <fullName evidence="2">Uncharacterized protein</fullName>
    </submittedName>
</protein>
<reference evidence="2" key="1">
    <citation type="submission" date="2022-11" db="UniProtKB">
        <authorList>
            <consortium name="WormBaseParasite"/>
        </authorList>
    </citation>
    <scope>IDENTIFICATION</scope>
</reference>
<accession>A0A915LAK5</accession>
<dbReference type="AlphaFoldDB" id="A0A915LAK5"/>